<evidence type="ECO:0000256" key="2">
    <source>
        <dbReference type="SAM" id="Phobius"/>
    </source>
</evidence>
<evidence type="ECO:0000313" key="3">
    <source>
        <dbReference type="EMBL" id="MBB5132856.1"/>
    </source>
</evidence>
<proteinExistence type="predicted"/>
<evidence type="ECO:0000256" key="1">
    <source>
        <dbReference type="SAM" id="MobiDB-lite"/>
    </source>
</evidence>
<gene>
    <name evidence="3" type="ORF">HNP84_002577</name>
</gene>
<dbReference type="InterPro" id="IPR045777">
    <property type="entry name" value="DUF6203"/>
</dbReference>
<dbReference type="AlphaFoldDB" id="A0A840P2Y2"/>
<keyword evidence="2" id="KW-0472">Membrane</keyword>
<sequence length="69" mass="7776">MKRILTVLLTRWLGRTPLGLAVLGVGWLILRRRRARAAAATTPEPYGRSSGRRARTVPVRRGRRESRVG</sequence>
<dbReference type="Proteomes" id="UP000578449">
    <property type="component" value="Unassembled WGS sequence"/>
</dbReference>
<keyword evidence="2" id="KW-0812">Transmembrane</keyword>
<feature type="region of interest" description="Disordered" evidence="1">
    <location>
        <begin position="37"/>
        <end position="69"/>
    </location>
</feature>
<dbReference type="Pfam" id="PF19706">
    <property type="entry name" value="DUF6203"/>
    <property type="match status" value="1"/>
</dbReference>
<evidence type="ECO:0000313" key="4">
    <source>
        <dbReference type="Proteomes" id="UP000578449"/>
    </source>
</evidence>
<feature type="compositionally biased region" description="Basic residues" evidence="1">
    <location>
        <begin position="50"/>
        <end position="69"/>
    </location>
</feature>
<accession>A0A840P2Y2</accession>
<keyword evidence="2" id="KW-1133">Transmembrane helix</keyword>
<protein>
    <submittedName>
        <fullName evidence="3">Uncharacterized protein</fullName>
    </submittedName>
</protein>
<name>A0A840P2Y2_9ACTN</name>
<dbReference type="RefSeq" id="WP_185049856.1">
    <property type="nucleotide sequence ID" value="NZ_BAABIX010000005.1"/>
</dbReference>
<keyword evidence="4" id="KW-1185">Reference proteome</keyword>
<feature type="transmembrane region" description="Helical" evidence="2">
    <location>
        <begin position="12"/>
        <end position="30"/>
    </location>
</feature>
<dbReference type="EMBL" id="JACHGN010000005">
    <property type="protein sequence ID" value="MBB5132856.1"/>
    <property type="molecule type" value="Genomic_DNA"/>
</dbReference>
<organism evidence="3 4">
    <name type="scientific">Thermocatellispora tengchongensis</name>
    <dbReference type="NCBI Taxonomy" id="1073253"/>
    <lineage>
        <taxon>Bacteria</taxon>
        <taxon>Bacillati</taxon>
        <taxon>Actinomycetota</taxon>
        <taxon>Actinomycetes</taxon>
        <taxon>Streptosporangiales</taxon>
        <taxon>Streptosporangiaceae</taxon>
        <taxon>Thermocatellispora</taxon>
    </lineage>
</organism>
<reference evidence="3 4" key="1">
    <citation type="submission" date="2020-08" db="EMBL/GenBank/DDBJ databases">
        <title>Genomic Encyclopedia of Type Strains, Phase IV (KMG-IV): sequencing the most valuable type-strain genomes for metagenomic binning, comparative biology and taxonomic classification.</title>
        <authorList>
            <person name="Goeker M."/>
        </authorList>
    </citation>
    <scope>NUCLEOTIDE SEQUENCE [LARGE SCALE GENOMIC DNA]</scope>
    <source>
        <strain evidence="3 4">DSM 45615</strain>
    </source>
</reference>
<comment type="caution">
    <text evidence="3">The sequence shown here is derived from an EMBL/GenBank/DDBJ whole genome shotgun (WGS) entry which is preliminary data.</text>
</comment>